<dbReference type="GO" id="GO:0004644">
    <property type="term" value="F:phosphoribosylglycinamide formyltransferase activity"/>
    <property type="evidence" value="ECO:0007669"/>
    <property type="project" value="UniProtKB-UniRule"/>
</dbReference>
<dbReference type="InterPro" id="IPR036477">
    <property type="entry name" value="Formyl_transf_N_sf"/>
</dbReference>
<dbReference type="InterPro" id="IPR002376">
    <property type="entry name" value="Formyl_transf_N"/>
</dbReference>
<feature type="binding site" evidence="4">
    <location>
        <begin position="12"/>
        <end position="14"/>
    </location>
    <ligand>
        <name>N(1)-(5-phospho-beta-D-ribosyl)glycinamide</name>
        <dbReference type="ChEBI" id="CHEBI:143788"/>
    </ligand>
</feature>
<reference evidence="6 7" key="1">
    <citation type="submission" date="2016-12" db="EMBL/GenBank/DDBJ databases">
        <authorList>
            <person name="Song W.-J."/>
            <person name="Kurnit D.M."/>
        </authorList>
    </citation>
    <scope>NUCLEOTIDE SEQUENCE [LARGE SCALE GENOMIC DNA]</scope>
    <source>
        <strain evidence="6 7">DSM 12503</strain>
    </source>
</reference>
<dbReference type="OrthoDB" id="9806170at2"/>
<dbReference type="Gene3D" id="3.40.50.170">
    <property type="entry name" value="Formyl transferase, N-terminal domain"/>
    <property type="match status" value="1"/>
</dbReference>
<evidence type="ECO:0000256" key="4">
    <source>
        <dbReference type="HAMAP-Rule" id="MF_01930"/>
    </source>
</evidence>
<evidence type="ECO:0000256" key="1">
    <source>
        <dbReference type="ARBA" id="ARBA00005054"/>
    </source>
</evidence>
<dbReference type="SUPFAM" id="SSF53328">
    <property type="entry name" value="Formyltransferase"/>
    <property type="match status" value="1"/>
</dbReference>
<feature type="domain" description="Formyl transferase N-terminal" evidence="5">
    <location>
        <begin position="6"/>
        <end position="189"/>
    </location>
</feature>
<dbReference type="EC" id="2.1.2.2" evidence="4"/>
<dbReference type="UniPathway" id="UPA00074">
    <property type="reaction ID" value="UER00126"/>
</dbReference>
<keyword evidence="3 4" id="KW-0658">Purine biosynthesis</keyword>
<dbReference type="RefSeq" id="WP_073589476.1">
    <property type="nucleotide sequence ID" value="NZ_FRFD01000008.1"/>
</dbReference>
<feature type="binding site" evidence="4">
    <location>
        <position position="66"/>
    </location>
    <ligand>
        <name>(6R)-10-formyltetrahydrofolate</name>
        <dbReference type="ChEBI" id="CHEBI:195366"/>
    </ligand>
</feature>
<comment type="caution">
    <text evidence="4">Lacks conserved residue(s) required for the propagation of feature annotation.</text>
</comment>
<feature type="binding site" evidence="4">
    <location>
        <position position="108"/>
    </location>
    <ligand>
        <name>(6R)-10-formyltetrahydrofolate</name>
        <dbReference type="ChEBI" id="CHEBI:195366"/>
    </ligand>
</feature>
<organism evidence="6 7">
    <name type="scientific">Anaerocolumna xylanovorans DSM 12503</name>
    <dbReference type="NCBI Taxonomy" id="1121345"/>
    <lineage>
        <taxon>Bacteria</taxon>
        <taxon>Bacillati</taxon>
        <taxon>Bacillota</taxon>
        <taxon>Clostridia</taxon>
        <taxon>Lachnospirales</taxon>
        <taxon>Lachnospiraceae</taxon>
        <taxon>Anaerocolumna</taxon>
    </lineage>
</organism>
<comment type="pathway">
    <text evidence="1 4">Purine metabolism; IMP biosynthesis via de novo pathway; N(2)-formyl-N(1)-(5-phospho-D-ribosyl)glycinamide from N(1)-(5-phospho-D-ribosyl)glycinamide (10-formyl THF route): step 1/1.</text>
</comment>
<dbReference type="PANTHER" id="PTHR43369">
    <property type="entry name" value="PHOSPHORIBOSYLGLYCINAMIDE FORMYLTRANSFERASE"/>
    <property type="match status" value="1"/>
</dbReference>
<evidence type="ECO:0000313" key="6">
    <source>
        <dbReference type="EMBL" id="SHO50599.1"/>
    </source>
</evidence>
<keyword evidence="2 4" id="KW-0808">Transferase</keyword>
<dbReference type="CDD" id="cd08645">
    <property type="entry name" value="FMT_core_GART"/>
    <property type="match status" value="1"/>
</dbReference>
<dbReference type="PANTHER" id="PTHR43369:SF2">
    <property type="entry name" value="PHOSPHORIBOSYLGLYCINAMIDE FORMYLTRANSFERASE"/>
    <property type="match status" value="1"/>
</dbReference>
<dbReference type="GO" id="GO:0005737">
    <property type="term" value="C:cytoplasm"/>
    <property type="evidence" value="ECO:0007669"/>
    <property type="project" value="TreeGrafter"/>
</dbReference>
<evidence type="ECO:0000256" key="2">
    <source>
        <dbReference type="ARBA" id="ARBA00022679"/>
    </source>
</evidence>
<proteinExistence type="inferred from homology"/>
<comment type="catalytic activity">
    <reaction evidence="4">
        <text>N(1)-(5-phospho-beta-D-ribosyl)glycinamide + (6R)-10-formyltetrahydrofolate = N(2)-formyl-N(1)-(5-phospho-beta-D-ribosyl)glycinamide + (6S)-5,6,7,8-tetrahydrofolate + H(+)</text>
        <dbReference type="Rhea" id="RHEA:15053"/>
        <dbReference type="ChEBI" id="CHEBI:15378"/>
        <dbReference type="ChEBI" id="CHEBI:57453"/>
        <dbReference type="ChEBI" id="CHEBI:143788"/>
        <dbReference type="ChEBI" id="CHEBI:147286"/>
        <dbReference type="ChEBI" id="CHEBI:195366"/>
        <dbReference type="EC" id="2.1.2.2"/>
    </reaction>
</comment>
<comment type="similarity">
    <text evidence="4">Belongs to the GART family.</text>
</comment>
<feature type="active site" description="Proton donor" evidence="4">
    <location>
        <position position="110"/>
    </location>
</feature>
<comment type="function">
    <text evidence="4">Catalyzes the transfer of a formyl group from 10-formyltetrahydrofolate to 5-phospho-ribosyl-glycinamide (GAR), producing 5-phospho-ribosyl-N-formylglycinamide (FGAR) and tetrahydrofolate.</text>
</comment>
<dbReference type="Pfam" id="PF00551">
    <property type="entry name" value="Formyl_trans_N"/>
    <property type="match status" value="1"/>
</dbReference>
<dbReference type="GO" id="GO:0006189">
    <property type="term" value="P:'de novo' IMP biosynthetic process"/>
    <property type="evidence" value="ECO:0007669"/>
    <property type="project" value="UniProtKB-UniRule"/>
</dbReference>
<evidence type="ECO:0000259" key="5">
    <source>
        <dbReference type="Pfam" id="PF00551"/>
    </source>
</evidence>
<accession>A0A1M7YDD8</accession>
<protein>
    <recommendedName>
        <fullName evidence="4">Phosphoribosylglycinamide formyltransferase</fullName>
        <ecNumber evidence="4">2.1.2.2</ecNumber>
    </recommendedName>
    <alternativeName>
        <fullName evidence="4">5'-phosphoribosylglycinamide transformylase</fullName>
    </alternativeName>
    <alternativeName>
        <fullName evidence="4">GAR transformylase</fullName>
        <shortName evidence="4">GART</shortName>
    </alternativeName>
</protein>
<evidence type="ECO:0000256" key="3">
    <source>
        <dbReference type="ARBA" id="ARBA00022755"/>
    </source>
</evidence>
<dbReference type="STRING" id="1121345.SAMN02745217_02803"/>
<gene>
    <name evidence="4" type="primary">purN</name>
    <name evidence="6" type="ORF">SAMN02745217_02803</name>
</gene>
<keyword evidence="7" id="KW-1185">Reference proteome</keyword>
<evidence type="ECO:0000313" key="7">
    <source>
        <dbReference type="Proteomes" id="UP000184612"/>
    </source>
</evidence>
<feature type="site" description="Raises pKa of active site His" evidence="4">
    <location>
        <position position="151"/>
    </location>
</feature>
<sequence length="216" mass="23873">MLNLGILVSGGGTNLQAIIDSIKDGRITNARINVVISNKDEAYALTRARENHIHAEVVSPKKYPDREAFHQALLEKLQEYGVNFIVLAGYLVVVPPTIIKHYAGRIINIHPSLIPSFCGSGYYGLKVHEAAIGRGVKLTGATVHFVDEGTDTGPIILQKAVEVLESDTPEILQKRVMEEAEWDILPKAINLIANSRIILKDGRVRLSDEQLYSERI</sequence>
<dbReference type="NCBIfam" id="TIGR00639">
    <property type="entry name" value="PurN"/>
    <property type="match status" value="1"/>
</dbReference>
<dbReference type="EMBL" id="FRFD01000008">
    <property type="protein sequence ID" value="SHO50599.1"/>
    <property type="molecule type" value="Genomic_DNA"/>
</dbReference>
<dbReference type="Proteomes" id="UP000184612">
    <property type="component" value="Unassembled WGS sequence"/>
</dbReference>
<dbReference type="AlphaFoldDB" id="A0A1M7YDD8"/>
<dbReference type="InterPro" id="IPR004607">
    <property type="entry name" value="GART"/>
</dbReference>
<dbReference type="HAMAP" id="MF_01930">
    <property type="entry name" value="PurN"/>
    <property type="match status" value="1"/>
</dbReference>
<name>A0A1M7YDD8_9FIRM</name>